<evidence type="ECO:0000313" key="2">
    <source>
        <dbReference type="Proteomes" id="UP000299102"/>
    </source>
</evidence>
<dbReference type="AlphaFoldDB" id="A0A4C1TH10"/>
<dbReference type="EMBL" id="BGZK01000053">
    <property type="protein sequence ID" value="GBP12860.1"/>
    <property type="molecule type" value="Genomic_DNA"/>
</dbReference>
<dbReference type="Proteomes" id="UP000299102">
    <property type="component" value="Unassembled WGS sequence"/>
</dbReference>
<protein>
    <submittedName>
        <fullName evidence="1">Uncharacterized protein</fullName>
    </submittedName>
</protein>
<evidence type="ECO:0000313" key="1">
    <source>
        <dbReference type="EMBL" id="GBP12860.1"/>
    </source>
</evidence>
<comment type="caution">
    <text evidence="1">The sequence shown here is derived from an EMBL/GenBank/DDBJ whole genome shotgun (WGS) entry which is preliminary data.</text>
</comment>
<organism evidence="1 2">
    <name type="scientific">Eumeta variegata</name>
    <name type="common">Bagworm moth</name>
    <name type="synonym">Eumeta japonica</name>
    <dbReference type="NCBI Taxonomy" id="151549"/>
    <lineage>
        <taxon>Eukaryota</taxon>
        <taxon>Metazoa</taxon>
        <taxon>Ecdysozoa</taxon>
        <taxon>Arthropoda</taxon>
        <taxon>Hexapoda</taxon>
        <taxon>Insecta</taxon>
        <taxon>Pterygota</taxon>
        <taxon>Neoptera</taxon>
        <taxon>Endopterygota</taxon>
        <taxon>Lepidoptera</taxon>
        <taxon>Glossata</taxon>
        <taxon>Ditrysia</taxon>
        <taxon>Tineoidea</taxon>
        <taxon>Psychidae</taxon>
        <taxon>Oiketicinae</taxon>
        <taxon>Eumeta</taxon>
    </lineage>
</organism>
<name>A0A4C1TH10_EUMVA</name>
<keyword evidence="2" id="KW-1185">Reference proteome</keyword>
<sequence length="92" mass="10027">MRYGRALIKAPLWTTTTAAPTGKTSRGRFQYAPLLGTARGAASSDPTYPVRSNGCIEINVAPRISFDILDRIMAACRNLFPHVARNPIGPRL</sequence>
<proteinExistence type="predicted"/>
<accession>A0A4C1TH10</accession>
<gene>
    <name evidence="1" type="ORF">EVAR_6170_1</name>
</gene>
<reference evidence="1 2" key="1">
    <citation type="journal article" date="2019" name="Commun. Biol.">
        <title>The bagworm genome reveals a unique fibroin gene that provides high tensile strength.</title>
        <authorList>
            <person name="Kono N."/>
            <person name="Nakamura H."/>
            <person name="Ohtoshi R."/>
            <person name="Tomita M."/>
            <person name="Numata K."/>
            <person name="Arakawa K."/>
        </authorList>
    </citation>
    <scope>NUCLEOTIDE SEQUENCE [LARGE SCALE GENOMIC DNA]</scope>
</reference>